<evidence type="ECO:0008006" key="4">
    <source>
        <dbReference type="Google" id="ProtNLM"/>
    </source>
</evidence>
<evidence type="ECO:0000313" key="2">
    <source>
        <dbReference type="EMBL" id="AFN74966.1"/>
    </source>
</evidence>
<dbReference type="Proteomes" id="UP000009011">
    <property type="component" value="Chromosome"/>
</dbReference>
<dbReference type="STRING" id="1191523.MROS_1732"/>
<dbReference type="AlphaFoldDB" id="I7A516"/>
<accession>I7A516</accession>
<reference evidence="2 3" key="1">
    <citation type="journal article" date="2013" name="PLoS ONE">
        <title>Genomic analysis of Melioribacter roseus, facultatively anaerobic organotrophic bacterium representing a novel deep lineage within Bacteriodetes/Chlorobi group.</title>
        <authorList>
            <person name="Kadnikov V.V."/>
            <person name="Mardanov A.V."/>
            <person name="Podosokorskaya O.A."/>
            <person name="Gavrilov S.N."/>
            <person name="Kublanov I.V."/>
            <person name="Beletsky A.V."/>
            <person name="Bonch-Osmolovskaya E.A."/>
            <person name="Ravin N.V."/>
        </authorList>
    </citation>
    <scope>NUCLEOTIDE SEQUENCE [LARGE SCALE GENOMIC DNA]</scope>
    <source>
        <strain evidence="3">JCM 17771 / P3M-2</strain>
    </source>
</reference>
<dbReference type="KEGG" id="mro:MROS_1732"/>
<evidence type="ECO:0000256" key="1">
    <source>
        <dbReference type="SAM" id="SignalP"/>
    </source>
</evidence>
<feature type="signal peptide" evidence="1">
    <location>
        <begin position="1"/>
        <end position="20"/>
    </location>
</feature>
<proteinExistence type="predicted"/>
<feature type="chain" id="PRO_5003707287" description="Outer membrane protein beta-barrel domain-containing protein" evidence="1">
    <location>
        <begin position="21"/>
        <end position="215"/>
    </location>
</feature>
<name>I7A516_MELRP</name>
<keyword evidence="1" id="KW-0732">Signal</keyword>
<dbReference type="HOGENOM" id="CLU_1260021_0_0_10"/>
<keyword evidence="3" id="KW-1185">Reference proteome</keyword>
<sequence>MKKFNLFIILFMVAASTVYSQWDLSVAMGVDFKSAPKYRDYVNAVYGPYGKKLSTFSSAGNFSIELDYAGFKDFQPGIEYSLLIDSYNISLQGGANELSYFIHRPSLLGFYKIEGEGYKFKFGLGAGLRIVEFTEKIITATSYRSSGFGIVLKAEGISKIDGKLFVSVGFDLRYDSFDELYNEELDKKIINYATGEAVDLNSVSAGIKLGIVYTF</sequence>
<protein>
    <recommendedName>
        <fullName evidence="4">Outer membrane protein beta-barrel domain-containing protein</fullName>
    </recommendedName>
</protein>
<organism evidence="2 3">
    <name type="scientific">Melioribacter roseus (strain DSM 23840 / JCM 17771 / VKM B-2668 / P3M-2)</name>
    <dbReference type="NCBI Taxonomy" id="1191523"/>
    <lineage>
        <taxon>Bacteria</taxon>
        <taxon>Pseudomonadati</taxon>
        <taxon>Ignavibacteriota</taxon>
        <taxon>Ignavibacteria</taxon>
        <taxon>Ignavibacteriales</taxon>
        <taxon>Melioribacteraceae</taxon>
        <taxon>Melioribacter</taxon>
    </lineage>
</organism>
<evidence type="ECO:0000313" key="3">
    <source>
        <dbReference type="Proteomes" id="UP000009011"/>
    </source>
</evidence>
<dbReference type="EMBL" id="CP003557">
    <property type="protein sequence ID" value="AFN74966.1"/>
    <property type="molecule type" value="Genomic_DNA"/>
</dbReference>
<dbReference type="RefSeq" id="WP_014856400.1">
    <property type="nucleotide sequence ID" value="NC_018178.1"/>
</dbReference>
<gene>
    <name evidence="2" type="ordered locus">MROS_1732</name>
</gene>